<reference evidence="3 4" key="1">
    <citation type="submission" date="2023-05" db="EMBL/GenBank/DDBJ databases">
        <title>Genome sequence of Pinibacter sp. MAH-24.</title>
        <authorList>
            <person name="Huq M.A."/>
        </authorList>
    </citation>
    <scope>NUCLEOTIDE SEQUENCE [LARGE SCALE GENOMIC DNA]</scope>
    <source>
        <strain evidence="3 4">MAH-24</strain>
    </source>
</reference>
<dbReference type="Gene3D" id="1.50.10.10">
    <property type="match status" value="1"/>
</dbReference>
<dbReference type="SUPFAM" id="SSF48208">
    <property type="entry name" value="Six-hairpin glycosidases"/>
    <property type="match status" value="1"/>
</dbReference>
<evidence type="ECO:0000313" key="3">
    <source>
        <dbReference type="EMBL" id="MDI3319846.1"/>
    </source>
</evidence>
<keyword evidence="4" id="KW-1185">Reference proteome</keyword>
<dbReference type="RefSeq" id="WP_282333949.1">
    <property type="nucleotide sequence ID" value="NZ_JASBRG010000005.1"/>
</dbReference>
<feature type="chain" id="PRO_5045408007" description="Glycosyl hydrolase family 95 catalytic domain-containing protein" evidence="1">
    <location>
        <begin position="22"/>
        <end position="711"/>
    </location>
</feature>
<evidence type="ECO:0000259" key="2">
    <source>
        <dbReference type="Pfam" id="PF22124"/>
    </source>
</evidence>
<sequence>MKKVKFLFAAIVLLKASIAVSQPGSANDALSIVDAHKIFFSAPAHHIPTDKMPDAPLLGNGDIGVAIAGSPDSLAFYIGKNDFWGVQTAAPMAVGKIQLLVPALSGASYAATCDMRRAVWDGTFANNNRTLSVRSWVDANGNHIFIEIKNTGSVSVEVNIKATLGNQLIEHSGLYNPDEGKANSRKIGFAAALLQSNMNVIKLAPHTRAIYAVALFSDIDASDPLRKAQSELSSLSSKKADALFIAHQGWWEKFWKRSFVQILDKVIEQHWYSTQYIMASCSRDGKIAPGLWGNWITSNKTAWHGDYHLNYNFQAPYYSTYSSNHADISLPYYDAINNMILFGDTLAKHHGWKGVFLPVSIGPWGTSPEGPDSHWGQRSNAVYAALPFVWYYQYTQDKAWLRKEGYAFMREVEKFWTSYLTFENGRYIIEHDAIHEGSGGAGRSGVSEDMNPILTLGLLKTFYKNMLMMSEDLGVDKTLREKWKDIVEKLSPFPTQERNGKTVFRYTEKGTAWWNDNTLGIQHIFPAGAIGLDSDPALLEISHNMIDAMARWVDGNGSSSWYTACARVNYQPEKILAELRSMYDKHSMPNKILYFGGGGIENASPSLAINEMLLQSHEGVIRFFPCWPQNFDARFGSLRAVGAFLVSAELKNGIVQNVAVLSEKGRPLTIVNPWSDRKVQVYRNNKKAEILEGARFAIKTLSGEKIGLQPL</sequence>
<dbReference type="PANTHER" id="PTHR31084">
    <property type="entry name" value="ALPHA-L-FUCOSIDASE 2"/>
    <property type="match status" value="1"/>
</dbReference>
<evidence type="ECO:0000313" key="4">
    <source>
        <dbReference type="Proteomes" id="UP001226434"/>
    </source>
</evidence>
<evidence type="ECO:0000256" key="1">
    <source>
        <dbReference type="SAM" id="SignalP"/>
    </source>
</evidence>
<organism evidence="3 4">
    <name type="scientific">Pinibacter soli</name>
    <dbReference type="NCBI Taxonomy" id="3044211"/>
    <lineage>
        <taxon>Bacteria</taxon>
        <taxon>Pseudomonadati</taxon>
        <taxon>Bacteroidota</taxon>
        <taxon>Chitinophagia</taxon>
        <taxon>Chitinophagales</taxon>
        <taxon>Chitinophagaceae</taxon>
        <taxon>Pinibacter</taxon>
    </lineage>
</organism>
<dbReference type="Proteomes" id="UP001226434">
    <property type="component" value="Unassembled WGS sequence"/>
</dbReference>
<dbReference type="InterPro" id="IPR008928">
    <property type="entry name" value="6-hairpin_glycosidase_sf"/>
</dbReference>
<dbReference type="Pfam" id="PF22124">
    <property type="entry name" value="Glyco_hydro_95_cat"/>
    <property type="match status" value="1"/>
</dbReference>
<feature type="signal peptide" evidence="1">
    <location>
        <begin position="1"/>
        <end position="21"/>
    </location>
</feature>
<accession>A0ABT6RBL5</accession>
<dbReference type="InterPro" id="IPR012341">
    <property type="entry name" value="6hp_glycosidase-like_sf"/>
</dbReference>
<dbReference type="PANTHER" id="PTHR31084:SF0">
    <property type="entry name" value="ALPHA-L-FUCOSIDASE 2"/>
    <property type="match status" value="1"/>
</dbReference>
<feature type="domain" description="Glycosyl hydrolase family 95 catalytic" evidence="2">
    <location>
        <begin position="273"/>
        <end position="497"/>
    </location>
</feature>
<proteinExistence type="predicted"/>
<name>A0ABT6RBL5_9BACT</name>
<dbReference type="EMBL" id="JASBRG010000005">
    <property type="protein sequence ID" value="MDI3319846.1"/>
    <property type="molecule type" value="Genomic_DNA"/>
</dbReference>
<protein>
    <recommendedName>
        <fullName evidence="2">Glycosyl hydrolase family 95 catalytic domain-containing protein</fullName>
    </recommendedName>
</protein>
<dbReference type="Gene3D" id="2.70.98.50">
    <property type="entry name" value="putative glycoside hydrolase family protein from bacillus halodurans"/>
    <property type="match status" value="1"/>
</dbReference>
<comment type="caution">
    <text evidence="3">The sequence shown here is derived from an EMBL/GenBank/DDBJ whole genome shotgun (WGS) entry which is preliminary data.</text>
</comment>
<dbReference type="InterPro" id="IPR054363">
    <property type="entry name" value="GH95_cat"/>
</dbReference>
<dbReference type="InterPro" id="IPR013780">
    <property type="entry name" value="Glyco_hydro_b"/>
</dbReference>
<gene>
    <name evidence="3" type="ORF">QJ048_08685</name>
</gene>
<dbReference type="Gene3D" id="2.60.40.1180">
    <property type="entry name" value="Golgi alpha-mannosidase II"/>
    <property type="match status" value="1"/>
</dbReference>
<keyword evidence="1" id="KW-0732">Signal</keyword>